<dbReference type="InterPro" id="IPR012677">
    <property type="entry name" value="Nucleotide-bd_a/b_plait_sf"/>
</dbReference>
<feature type="non-terminal residue" evidence="3">
    <location>
        <position position="1"/>
    </location>
</feature>
<name>A0A813AK97_9DINO</name>
<evidence type="ECO:0000259" key="2">
    <source>
        <dbReference type="Pfam" id="PF04059"/>
    </source>
</evidence>
<proteinExistence type="predicted"/>
<dbReference type="CDD" id="cd12277">
    <property type="entry name" value="RRM3_MEI2_EAR1_like"/>
    <property type="match status" value="1"/>
</dbReference>
<feature type="domain" description="Mei2-like C-terminal RNA recognition motif" evidence="2">
    <location>
        <begin position="98"/>
        <end position="194"/>
    </location>
</feature>
<protein>
    <submittedName>
        <fullName evidence="3">ML4 protein</fullName>
    </submittedName>
</protein>
<evidence type="ECO:0000256" key="1">
    <source>
        <dbReference type="SAM" id="MobiDB-lite"/>
    </source>
</evidence>
<dbReference type="InterPro" id="IPR035979">
    <property type="entry name" value="RBD_domain_sf"/>
</dbReference>
<dbReference type="GO" id="GO:0003676">
    <property type="term" value="F:nucleic acid binding"/>
    <property type="evidence" value="ECO:0007669"/>
    <property type="project" value="InterPro"/>
</dbReference>
<feature type="compositionally biased region" description="Low complexity" evidence="1">
    <location>
        <begin position="75"/>
        <end position="88"/>
    </location>
</feature>
<reference evidence="3" key="1">
    <citation type="submission" date="2021-02" db="EMBL/GenBank/DDBJ databases">
        <authorList>
            <person name="Dougan E. K."/>
            <person name="Rhodes N."/>
            <person name="Thang M."/>
            <person name="Chan C."/>
        </authorList>
    </citation>
    <scope>NUCLEOTIDE SEQUENCE</scope>
</reference>
<feature type="region of interest" description="Disordered" evidence="1">
    <location>
        <begin position="52"/>
        <end position="95"/>
    </location>
</feature>
<dbReference type="Pfam" id="PF04059">
    <property type="entry name" value="RRM_2"/>
    <property type="match status" value="1"/>
</dbReference>
<comment type="caution">
    <text evidence="3">The sequence shown here is derived from an EMBL/GenBank/DDBJ whole genome shotgun (WGS) entry which is preliminary data.</text>
</comment>
<evidence type="ECO:0000313" key="3">
    <source>
        <dbReference type="EMBL" id="CAE7871009.1"/>
    </source>
</evidence>
<dbReference type="Proteomes" id="UP000601435">
    <property type="component" value="Unassembled WGS sequence"/>
</dbReference>
<evidence type="ECO:0000313" key="4">
    <source>
        <dbReference type="Proteomes" id="UP000601435"/>
    </source>
</evidence>
<dbReference type="EMBL" id="CAJNJA010060559">
    <property type="protein sequence ID" value="CAE7871009.1"/>
    <property type="molecule type" value="Genomic_DNA"/>
</dbReference>
<organism evidence="3 4">
    <name type="scientific">Symbiodinium necroappetens</name>
    <dbReference type="NCBI Taxonomy" id="1628268"/>
    <lineage>
        <taxon>Eukaryota</taxon>
        <taxon>Sar</taxon>
        <taxon>Alveolata</taxon>
        <taxon>Dinophyceae</taxon>
        <taxon>Suessiales</taxon>
        <taxon>Symbiodiniaceae</taxon>
        <taxon>Symbiodinium</taxon>
    </lineage>
</organism>
<dbReference type="Gene3D" id="3.30.70.330">
    <property type="match status" value="1"/>
</dbReference>
<accession>A0A813AK97</accession>
<dbReference type="OrthoDB" id="417481at2759"/>
<gene>
    <name evidence="3" type="primary">ML4</name>
    <name evidence="3" type="ORF">SNEC2469_LOCUS28159</name>
</gene>
<keyword evidence="4" id="KW-1185">Reference proteome</keyword>
<dbReference type="InterPro" id="IPR007201">
    <property type="entry name" value="Mei2-like_Rrm_C"/>
</dbReference>
<dbReference type="SUPFAM" id="SSF54928">
    <property type="entry name" value="RNA-binding domain, RBD"/>
    <property type="match status" value="1"/>
</dbReference>
<sequence length="221" mass="24677">MAGTIIYIKCLCNPWCCSPCRSPSLEISVRVPARKGRISFVTLLRRWHREERSEPAPALQEETQAASPEEPQAEGSTTASSSSDSSGAQAVPGDSGYTTVMLRNIPNKYTREMLVKQLNQDFKSRFDFVYLPIDFKNKCNVGYGFINFRTSAACDEFIAKYDGVDVRKCLPGLNSKKVAGVTPARVQGLEENVRRLRTGPVMNELVNHPEWMPLLLDENGE</sequence>
<dbReference type="AlphaFoldDB" id="A0A813AK97"/>